<accession>A0A974GWW5</accession>
<keyword evidence="8" id="KW-0238">DNA-binding</keyword>
<organism evidence="11 12">
    <name type="scientific">Sedimentibacter hydroxybenzoicus DSM 7310</name>
    <dbReference type="NCBI Taxonomy" id="1123245"/>
    <lineage>
        <taxon>Bacteria</taxon>
        <taxon>Bacillati</taxon>
        <taxon>Bacillota</taxon>
        <taxon>Tissierellia</taxon>
        <taxon>Sedimentibacter</taxon>
    </lineage>
</organism>
<evidence type="ECO:0000313" key="11">
    <source>
        <dbReference type="EMBL" id="NYB74888.1"/>
    </source>
</evidence>
<comment type="similarity">
    <text evidence="2">Belongs to the Fur family.</text>
</comment>
<keyword evidence="3" id="KW-0963">Cytoplasm</keyword>
<gene>
    <name evidence="11" type="ORF">HZF24_12140</name>
</gene>
<comment type="subcellular location">
    <subcellularLocation>
        <location evidence="1">Cytoplasm</location>
    </subcellularLocation>
</comment>
<name>A0A974GWW5_SEDHY</name>
<feature type="binding site" evidence="10">
    <location>
        <position position="98"/>
    </location>
    <ligand>
        <name>Zn(2+)</name>
        <dbReference type="ChEBI" id="CHEBI:29105"/>
    </ligand>
</feature>
<proteinExistence type="inferred from homology"/>
<evidence type="ECO:0000256" key="9">
    <source>
        <dbReference type="ARBA" id="ARBA00023163"/>
    </source>
</evidence>
<dbReference type="GO" id="GO:0045892">
    <property type="term" value="P:negative regulation of DNA-templated transcription"/>
    <property type="evidence" value="ECO:0007669"/>
    <property type="project" value="TreeGrafter"/>
</dbReference>
<evidence type="ECO:0000256" key="4">
    <source>
        <dbReference type="ARBA" id="ARBA00022491"/>
    </source>
</evidence>
<keyword evidence="12" id="KW-1185">Reference proteome</keyword>
<dbReference type="InterPro" id="IPR043135">
    <property type="entry name" value="Fur_C"/>
</dbReference>
<comment type="cofactor">
    <cofactor evidence="10">
        <name>Zn(2+)</name>
        <dbReference type="ChEBI" id="CHEBI:29105"/>
    </cofactor>
    <text evidence="10">Binds 1 zinc ion per subunit.</text>
</comment>
<evidence type="ECO:0000256" key="2">
    <source>
        <dbReference type="ARBA" id="ARBA00007957"/>
    </source>
</evidence>
<evidence type="ECO:0000256" key="5">
    <source>
        <dbReference type="ARBA" id="ARBA00022723"/>
    </source>
</evidence>
<dbReference type="GO" id="GO:1900376">
    <property type="term" value="P:regulation of secondary metabolite biosynthetic process"/>
    <property type="evidence" value="ECO:0007669"/>
    <property type="project" value="TreeGrafter"/>
</dbReference>
<evidence type="ECO:0000256" key="1">
    <source>
        <dbReference type="ARBA" id="ARBA00004496"/>
    </source>
</evidence>
<dbReference type="Gene3D" id="1.10.10.10">
    <property type="entry name" value="Winged helix-like DNA-binding domain superfamily/Winged helix DNA-binding domain"/>
    <property type="match status" value="1"/>
</dbReference>
<dbReference type="SUPFAM" id="SSF46785">
    <property type="entry name" value="Winged helix' DNA-binding domain"/>
    <property type="match status" value="1"/>
</dbReference>
<evidence type="ECO:0000256" key="8">
    <source>
        <dbReference type="ARBA" id="ARBA00023125"/>
    </source>
</evidence>
<evidence type="ECO:0000313" key="12">
    <source>
        <dbReference type="Proteomes" id="UP000611629"/>
    </source>
</evidence>
<keyword evidence="9" id="KW-0804">Transcription</keyword>
<reference evidence="11" key="1">
    <citation type="submission" date="2020-07" db="EMBL/GenBank/DDBJ databases">
        <title>Genomic analysis of a strain of Sedimentibacter Hydroxybenzoicus DSM7310.</title>
        <authorList>
            <person name="Ma S."/>
        </authorList>
    </citation>
    <scope>NUCLEOTIDE SEQUENCE</scope>
    <source>
        <strain evidence="11">DSM 7310</strain>
    </source>
</reference>
<comment type="caution">
    <text evidence="11">The sequence shown here is derived from an EMBL/GenBank/DDBJ whole genome shotgun (WGS) entry which is preliminary data.</text>
</comment>
<feature type="binding site" evidence="10">
    <location>
        <position position="95"/>
    </location>
    <ligand>
        <name>Zn(2+)</name>
        <dbReference type="ChEBI" id="CHEBI:29105"/>
    </ligand>
</feature>
<sequence length="141" mass="16275">MKVNFESLIDELKNKKIRLSHQRLKVLEYLTTNYNHPTADQIYNGLHDEVPTLSKTTVYNTLSSLLDAGLIRAINIEDNEVRYDINTHDHGHFKCESCKNIYDFNIDIDLFEADQLSGFEINDKNVFFKGTCRSCIADGKE</sequence>
<dbReference type="Proteomes" id="UP000611629">
    <property type="component" value="Unassembled WGS sequence"/>
</dbReference>
<dbReference type="GO" id="GO:0000976">
    <property type="term" value="F:transcription cis-regulatory region binding"/>
    <property type="evidence" value="ECO:0007669"/>
    <property type="project" value="TreeGrafter"/>
</dbReference>
<dbReference type="AlphaFoldDB" id="A0A974GWW5"/>
<evidence type="ECO:0000256" key="7">
    <source>
        <dbReference type="ARBA" id="ARBA00023015"/>
    </source>
</evidence>
<dbReference type="CDD" id="cd07153">
    <property type="entry name" value="Fur_like"/>
    <property type="match status" value="1"/>
</dbReference>
<dbReference type="GO" id="GO:0003700">
    <property type="term" value="F:DNA-binding transcription factor activity"/>
    <property type="evidence" value="ECO:0007669"/>
    <property type="project" value="InterPro"/>
</dbReference>
<dbReference type="InterPro" id="IPR036388">
    <property type="entry name" value="WH-like_DNA-bd_sf"/>
</dbReference>
<dbReference type="EMBL" id="JACBNQ010000014">
    <property type="protein sequence ID" value="NYB74888.1"/>
    <property type="molecule type" value="Genomic_DNA"/>
</dbReference>
<evidence type="ECO:0000256" key="10">
    <source>
        <dbReference type="PIRSR" id="PIRSR602481-1"/>
    </source>
</evidence>
<evidence type="ECO:0000256" key="3">
    <source>
        <dbReference type="ARBA" id="ARBA00022490"/>
    </source>
</evidence>
<keyword evidence="4" id="KW-0678">Repressor</keyword>
<keyword evidence="6 10" id="KW-0862">Zinc</keyword>
<keyword evidence="5 10" id="KW-0479">Metal-binding</keyword>
<evidence type="ECO:0000256" key="6">
    <source>
        <dbReference type="ARBA" id="ARBA00022833"/>
    </source>
</evidence>
<dbReference type="FunFam" id="1.10.10.10:FF:000007">
    <property type="entry name" value="Ferric uptake regulation protein"/>
    <property type="match status" value="1"/>
</dbReference>
<dbReference type="GO" id="GO:0005737">
    <property type="term" value="C:cytoplasm"/>
    <property type="evidence" value="ECO:0007669"/>
    <property type="project" value="UniProtKB-SubCell"/>
</dbReference>
<dbReference type="PANTHER" id="PTHR33202:SF8">
    <property type="entry name" value="PEROXIDE-RESPONSIVE REPRESSOR PERR"/>
    <property type="match status" value="1"/>
</dbReference>
<dbReference type="InterPro" id="IPR002481">
    <property type="entry name" value="FUR"/>
</dbReference>
<dbReference type="Gene3D" id="3.30.1490.190">
    <property type="match status" value="1"/>
</dbReference>
<dbReference type="Pfam" id="PF01475">
    <property type="entry name" value="FUR"/>
    <property type="match status" value="1"/>
</dbReference>
<dbReference type="GO" id="GO:0008270">
    <property type="term" value="F:zinc ion binding"/>
    <property type="evidence" value="ECO:0007669"/>
    <property type="project" value="TreeGrafter"/>
</dbReference>
<feature type="binding site" evidence="10">
    <location>
        <position position="135"/>
    </location>
    <ligand>
        <name>Zn(2+)</name>
        <dbReference type="ChEBI" id="CHEBI:29105"/>
    </ligand>
</feature>
<dbReference type="PANTHER" id="PTHR33202">
    <property type="entry name" value="ZINC UPTAKE REGULATION PROTEIN"/>
    <property type="match status" value="1"/>
</dbReference>
<dbReference type="InterPro" id="IPR036390">
    <property type="entry name" value="WH_DNA-bd_sf"/>
</dbReference>
<protein>
    <submittedName>
        <fullName evidence="11">Transcriptional repressor</fullName>
    </submittedName>
</protein>
<keyword evidence="7" id="KW-0805">Transcription regulation</keyword>
<dbReference type="RefSeq" id="WP_179238594.1">
    <property type="nucleotide sequence ID" value="NZ_JACBNQ010000014.1"/>
</dbReference>
<feature type="binding site" evidence="10">
    <location>
        <position position="132"/>
    </location>
    <ligand>
        <name>Zn(2+)</name>
        <dbReference type="ChEBI" id="CHEBI:29105"/>
    </ligand>
</feature>